<comment type="function">
    <text evidence="6">Sigma factors are initiation factors that promote the attachment of RNA polymerase to specific initiation sites and are then released.</text>
</comment>
<organism evidence="8 9">
    <name type="scientific">Clostridium intestinale DSM 6191</name>
    <dbReference type="NCBI Taxonomy" id="1121320"/>
    <lineage>
        <taxon>Bacteria</taxon>
        <taxon>Bacillati</taxon>
        <taxon>Bacillota</taxon>
        <taxon>Clostridia</taxon>
        <taxon>Eubacteriales</taxon>
        <taxon>Clostridiaceae</taxon>
        <taxon>Clostridium</taxon>
    </lineage>
</organism>
<dbReference type="Proteomes" id="UP000184241">
    <property type="component" value="Unassembled WGS sequence"/>
</dbReference>
<comment type="similarity">
    <text evidence="6">Belongs to the sigma-70 factor family. SigI subfamily.</text>
</comment>
<protein>
    <recommendedName>
        <fullName evidence="6">RNA polymerase sigma factor SigI</fullName>
    </recommendedName>
</protein>
<dbReference type="HAMAP" id="MF_02064">
    <property type="entry name" value="Sigma70_SigI"/>
    <property type="match status" value="1"/>
</dbReference>
<proteinExistence type="inferred from homology"/>
<dbReference type="GO" id="GO:0016987">
    <property type="term" value="F:sigma factor activity"/>
    <property type="evidence" value="ECO:0007669"/>
    <property type="project" value="UniProtKB-UniRule"/>
</dbReference>
<dbReference type="NCBIfam" id="TIGR02895">
    <property type="entry name" value="spore_sigI"/>
    <property type="match status" value="1"/>
</dbReference>
<comment type="activity regulation">
    <text evidence="6">Negatively regulated by the anti-sigma-I factor RsgI.</text>
</comment>
<sequence>MIKSINNKIIYIKNNNEDINILIEQYRPFIISATSKILKRYIDYHNDEEYSIALMAFSEAIQSYKVDKGDFLSFAQRLIKLRLIDNYRKQNRQKEAKFSGLEELEDEIKVQYIDKVSLENYKQEGIDYLRKLEIEQFSKELLEYDIRFDDLIKVSPKWKSTKVLYNELIKESIKNPLVMKSFTRNKTLNISELEKVTNIPRKKIERARRYIVAVLIILVGDYEYLRDYISLEE</sequence>
<keyword evidence="3 6" id="KW-0731">Sigma factor</keyword>
<evidence type="ECO:0000256" key="3">
    <source>
        <dbReference type="ARBA" id="ARBA00023082"/>
    </source>
</evidence>
<keyword evidence="4 6" id="KW-0238">DNA-binding</keyword>
<dbReference type="PIRSF" id="PIRSF038953">
    <property type="entry name" value="SigI"/>
    <property type="match status" value="1"/>
</dbReference>
<evidence type="ECO:0000313" key="9">
    <source>
        <dbReference type="Proteomes" id="UP000184241"/>
    </source>
</evidence>
<dbReference type="InterPro" id="IPR013325">
    <property type="entry name" value="RNA_pol_sigma_r2"/>
</dbReference>
<feature type="domain" description="RNA polymerase sigma-70 region 2" evidence="7">
    <location>
        <begin position="22"/>
        <end position="92"/>
    </location>
</feature>
<dbReference type="GO" id="GO:0005737">
    <property type="term" value="C:cytoplasm"/>
    <property type="evidence" value="ECO:0007669"/>
    <property type="project" value="UniProtKB-SubCell"/>
</dbReference>
<dbReference type="EMBL" id="FQXU01000010">
    <property type="protein sequence ID" value="SHI26070.1"/>
    <property type="molecule type" value="Genomic_DNA"/>
</dbReference>
<evidence type="ECO:0000256" key="6">
    <source>
        <dbReference type="HAMAP-Rule" id="MF_02064"/>
    </source>
</evidence>
<feature type="short sequence motif" description="Polymerase core binding" evidence="6">
    <location>
        <begin position="48"/>
        <end position="61"/>
    </location>
</feature>
<dbReference type="GO" id="GO:0006352">
    <property type="term" value="P:DNA-templated transcription initiation"/>
    <property type="evidence" value="ECO:0007669"/>
    <property type="project" value="UniProtKB-UniRule"/>
</dbReference>
<dbReference type="SUPFAM" id="SSF88946">
    <property type="entry name" value="Sigma2 domain of RNA polymerase sigma factors"/>
    <property type="match status" value="1"/>
</dbReference>
<gene>
    <name evidence="6" type="primary">sigI</name>
    <name evidence="8" type="ORF">SAMN02745941_03195</name>
</gene>
<evidence type="ECO:0000259" key="7">
    <source>
        <dbReference type="Pfam" id="PF04542"/>
    </source>
</evidence>
<dbReference type="InterPro" id="IPR014244">
    <property type="entry name" value="RNA_pol_sigma-I"/>
</dbReference>
<evidence type="ECO:0000256" key="1">
    <source>
        <dbReference type="ARBA" id="ARBA00022490"/>
    </source>
</evidence>
<name>A0A1M5ZPC1_9CLOT</name>
<reference evidence="8 9" key="1">
    <citation type="submission" date="2016-11" db="EMBL/GenBank/DDBJ databases">
        <authorList>
            <person name="Jaros S."/>
            <person name="Januszkiewicz K."/>
            <person name="Wedrychowicz H."/>
        </authorList>
    </citation>
    <scope>NUCLEOTIDE SEQUENCE [LARGE SCALE GENOMIC DNA]</scope>
    <source>
        <strain evidence="8 9">DSM 6191</strain>
    </source>
</reference>
<keyword evidence="2 6" id="KW-0805">Transcription regulation</keyword>
<evidence type="ECO:0000256" key="5">
    <source>
        <dbReference type="ARBA" id="ARBA00023163"/>
    </source>
</evidence>
<evidence type="ECO:0000313" key="8">
    <source>
        <dbReference type="EMBL" id="SHI26070.1"/>
    </source>
</evidence>
<comment type="subcellular location">
    <subcellularLocation>
        <location evidence="6">Cytoplasm</location>
    </subcellularLocation>
</comment>
<dbReference type="RefSeq" id="WP_073021041.1">
    <property type="nucleotide sequence ID" value="NZ_FQXU01000010.1"/>
</dbReference>
<dbReference type="Pfam" id="PF04542">
    <property type="entry name" value="Sigma70_r2"/>
    <property type="match status" value="1"/>
</dbReference>
<comment type="subunit">
    <text evidence="6">Interacts with RsgI.</text>
</comment>
<keyword evidence="1 6" id="KW-0963">Cytoplasm</keyword>
<evidence type="ECO:0000256" key="4">
    <source>
        <dbReference type="ARBA" id="ARBA00023125"/>
    </source>
</evidence>
<dbReference type="InterPro" id="IPR007627">
    <property type="entry name" value="RNA_pol_sigma70_r2"/>
</dbReference>
<dbReference type="AlphaFoldDB" id="A0A1M5ZPC1"/>
<keyword evidence="6" id="KW-0346">Stress response</keyword>
<feature type="DNA-binding region" description="H-T-H motif" evidence="6">
    <location>
        <begin position="190"/>
        <end position="209"/>
    </location>
</feature>
<accession>A0A1M5ZPC1</accession>
<keyword evidence="5 6" id="KW-0804">Transcription</keyword>
<evidence type="ECO:0000256" key="2">
    <source>
        <dbReference type="ARBA" id="ARBA00023015"/>
    </source>
</evidence>
<dbReference type="GO" id="GO:0003677">
    <property type="term" value="F:DNA binding"/>
    <property type="evidence" value="ECO:0007669"/>
    <property type="project" value="UniProtKB-UniRule"/>
</dbReference>